<accession>A0A6P1NHM8</accession>
<dbReference type="KEGG" id="psey:GU243_08915"/>
<dbReference type="EMBL" id="CP047898">
    <property type="protein sequence ID" value="QHK19836.1"/>
    <property type="molecule type" value="Genomic_DNA"/>
</dbReference>
<name>A0A6P1NHM8_9MICC</name>
<evidence type="ECO:0000313" key="1">
    <source>
        <dbReference type="EMBL" id="QHK19836.1"/>
    </source>
</evidence>
<gene>
    <name evidence="1" type="ORF">GU243_08915</name>
</gene>
<sequence length="953" mass="105592">MPNLKSPTSAQVNEALRRIPTPPLRRAFFEGLKNPMWVEPLAKAGMFDNPPEPEATDDGLIRDFYWPEIDYLIRVAPSAPSAVVNVLLKLAHSRNAWVRRAVFTIGASIPANEAERLQPLLKSWSASGFGWRSDPREMVAFAVNLLKGGQYKSGKWMANLLFRPIGSKNSHKPDLALDDYWYQDGLPRIVEALGDDGLKTVLPWLEEYERHSGHLTEAFDLSDMSRESIRHKGDQHPSTEQSLIDAVRDLAAKAMAADPETAKTTLIKSRMALARKITLYAATEALRNDGDLNQGEVDGLLTVVPEFMADSEFRDDSCRIEFGELAREVARISPSSLEPLVNFISAGPRIEMDQLRERVRRDEDDTPEELQERIVAVLETWKHRWLSAIGSEALPPALKPVLTEFDARLGAIESPLSPANRLTSWSGPNSPVSGDEMSIMSSAELVAYLESWHDTGDGWGPEPSHEGQGRELSTLIATNPSAIDGIDDLVDRLRPTYLRAIMQGWEAAVKTGIGLDWHQAAKQIGGVLAHSDTSPFPVEGGDWDDDVDFRGAKKAAVSLLEELVKKRETPPISPDAAPLFADLLIRAADDETAWTEYDADDHGSGMDPLTLSINWQWPIRLHGLLNLMAHGTGTPWYGAARTAFEREIERPDKRGASRAVIGEGLGRLLSVDPDWLKPRLGALFGSADGISRDQQVALTTAMASHYYHRALYDLLTPSMIAAIQSTEPLVAGWHGQSDPLQRIGEWVVSALIFGHKTLSDSVAEAFFTTAEPKVRGEAVGRIAWSFIHAESVGDVVRDRLADLWDARVEHVRSRPEDKQELNEFYWFVRSGRFDASWWLPRLKESVELDPELAGQRFMIGKQIASSSDVDPRGALEATRVLLANREEAGMPVWDLTQNAVPMVIARAINSGDEQLKQDAIQFMDDLGENGNPGLEKEVNEVLSGRITQDDVGE</sequence>
<dbReference type="AlphaFoldDB" id="A0A6P1NHM8"/>
<evidence type="ECO:0000313" key="2">
    <source>
        <dbReference type="Proteomes" id="UP000464186"/>
    </source>
</evidence>
<reference evidence="1 2" key="1">
    <citation type="submission" date="2020-01" db="EMBL/GenBank/DDBJ databases">
        <title>Pseudarthrobacter psychrotolerans sp. nov., isolated from antarctic soil.</title>
        <authorList>
            <person name="Shin Y."/>
            <person name="Park W."/>
        </authorList>
    </citation>
    <scope>NUCLEOTIDE SEQUENCE [LARGE SCALE GENOMIC DNA]</scope>
    <source>
        <strain evidence="1 2">YJ56</strain>
    </source>
</reference>
<proteinExistence type="predicted"/>
<organism evidence="1 2">
    <name type="scientific">Pseudarthrobacter psychrotolerans</name>
    <dbReference type="NCBI Taxonomy" id="2697569"/>
    <lineage>
        <taxon>Bacteria</taxon>
        <taxon>Bacillati</taxon>
        <taxon>Actinomycetota</taxon>
        <taxon>Actinomycetes</taxon>
        <taxon>Micrococcales</taxon>
        <taxon>Micrococcaceae</taxon>
        <taxon>Pseudarthrobacter</taxon>
    </lineage>
</organism>
<keyword evidence="2" id="KW-1185">Reference proteome</keyword>
<dbReference type="Proteomes" id="UP000464186">
    <property type="component" value="Chromosome"/>
</dbReference>
<protein>
    <submittedName>
        <fullName evidence="1">Uncharacterized protein</fullName>
    </submittedName>
</protein>